<dbReference type="Pfam" id="PF01150">
    <property type="entry name" value="GDA1_CD39"/>
    <property type="match status" value="1"/>
</dbReference>
<evidence type="ECO:0000256" key="2">
    <source>
        <dbReference type="ARBA" id="ARBA00022801"/>
    </source>
</evidence>
<dbReference type="PANTHER" id="PTHR11782">
    <property type="entry name" value="ADENOSINE/GUANOSINE DIPHOSPHATASE"/>
    <property type="match status" value="1"/>
</dbReference>
<dbReference type="GO" id="GO:0005886">
    <property type="term" value="C:plasma membrane"/>
    <property type="evidence" value="ECO:0007669"/>
    <property type="project" value="TreeGrafter"/>
</dbReference>
<dbReference type="Ensembl" id="ENSHCOT00000026294.1">
    <property type="protein sequence ID" value="ENSHCOP00000024214.1"/>
    <property type="gene ID" value="ENSHCOG00000013438.1"/>
</dbReference>
<dbReference type="PANTHER" id="PTHR11782:SF38">
    <property type="entry name" value="ECTONUCLEOSIDE TRIPHOSPHATE DIPHOSPHOHYDROLASE 3"/>
    <property type="match status" value="1"/>
</dbReference>
<dbReference type="PROSITE" id="PS01238">
    <property type="entry name" value="GDA1_CD39_NTPASE"/>
    <property type="match status" value="1"/>
</dbReference>
<dbReference type="GO" id="GO:0017111">
    <property type="term" value="F:ribonucleoside triphosphate phosphatase activity"/>
    <property type="evidence" value="ECO:0007669"/>
    <property type="project" value="TreeGrafter"/>
</dbReference>
<protein>
    <submittedName>
        <fullName evidence="5">Ectonucleoside triphosphate diphosphohydrolase 3</fullName>
    </submittedName>
</protein>
<reference evidence="5" key="2">
    <citation type="submission" date="2025-09" db="UniProtKB">
        <authorList>
            <consortium name="Ensembl"/>
        </authorList>
    </citation>
    <scope>IDENTIFICATION</scope>
</reference>
<evidence type="ECO:0000313" key="6">
    <source>
        <dbReference type="Proteomes" id="UP000264820"/>
    </source>
</evidence>
<dbReference type="GeneTree" id="ENSGT01150000286965"/>
<keyword evidence="2 4" id="KW-0378">Hydrolase</keyword>
<evidence type="ECO:0000313" key="5">
    <source>
        <dbReference type="Ensembl" id="ENSHCOP00000024214.1"/>
    </source>
</evidence>
<feature type="active site" description="Proton acceptor" evidence="3">
    <location>
        <position position="163"/>
    </location>
</feature>
<comment type="similarity">
    <text evidence="1 4">Belongs to the GDA1/CD39 NTPase family.</text>
</comment>
<dbReference type="Proteomes" id="UP000264820">
    <property type="component" value="Unplaced"/>
</dbReference>
<evidence type="ECO:0000256" key="4">
    <source>
        <dbReference type="RuleBase" id="RU003833"/>
    </source>
</evidence>
<keyword evidence="6" id="KW-1185">Reference proteome</keyword>
<dbReference type="GO" id="GO:0009134">
    <property type="term" value="P:nucleoside diphosphate catabolic process"/>
    <property type="evidence" value="ECO:0007669"/>
    <property type="project" value="TreeGrafter"/>
</dbReference>
<accession>A0A3Q2Z0V3</accession>
<dbReference type="GO" id="GO:0045134">
    <property type="term" value="F:UDP phosphatase activity"/>
    <property type="evidence" value="ECO:0007669"/>
    <property type="project" value="TreeGrafter"/>
</dbReference>
<proteinExistence type="inferred from homology"/>
<reference evidence="5" key="1">
    <citation type="submission" date="2025-08" db="UniProtKB">
        <authorList>
            <consortium name="Ensembl"/>
        </authorList>
    </citation>
    <scope>IDENTIFICATION</scope>
</reference>
<dbReference type="GO" id="GO:0004382">
    <property type="term" value="F:GDP phosphatase activity"/>
    <property type="evidence" value="ECO:0007669"/>
    <property type="project" value="TreeGrafter"/>
</dbReference>
<dbReference type="InterPro" id="IPR000407">
    <property type="entry name" value="GDA1_CD39_NTPase"/>
</dbReference>
<dbReference type="AlphaFoldDB" id="A0A3Q2Z0V3"/>
<evidence type="ECO:0000256" key="1">
    <source>
        <dbReference type="ARBA" id="ARBA00009283"/>
    </source>
</evidence>
<dbReference type="Gene3D" id="3.30.420.40">
    <property type="match status" value="1"/>
</dbReference>
<dbReference type="Gene3D" id="3.30.420.150">
    <property type="entry name" value="Exopolyphosphatase. Domain 2"/>
    <property type="match status" value="1"/>
</dbReference>
<name>A0A3Q2Z0V3_HIPCM</name>
<evidence type="ECO:0000256" key="3">
    <source>
        <dbReference type="PIRSR" id="PIRSR600407-1"/>
    </source>
</evidence>
<sequence>RISQKDIRDLAAISARDLIIIITIIINISTKTTMYGIVIDSGSSRSNIYLYEWLGEKENETGVVMEKLNCNVSGVPISELKIDPKKDAQTWEGFKKCMKNVLAAIPVEKHKTTPLFLGATAGMRLLQEKDMQRASEILNSLEVYLQSLPFDFQNASIITGQEEGLYGWITVNYLMGNFLEVKQTKHDINSKVCLTNFLK</sequence>
<organism evidence="5 6">
    <name type="scientific">Hippocampus comes</name>
    <name type="common">Tiger tail seahorse</name>
    <dbReference type="NCBI Taxonomy" id="109280"/>
    <lineage>
        <taxon>Eukaryota</taxon>
        <taxon>Metazoa</taxon>
        <taxon>Chordata</taxon>
        <taxon>Craniata</taxon>
        <taxon>Vertebrata</taxon>
        <taxon>Euteleostomi</taxon>
        <taxon>Actinopterygii</taxon>
        <taxon>Neopterygii</taxon>
        <taxon>Teleostei</taxon>
        <taxon>Neoteleostei</taxon>
        <taxon>Acanthomorphata</taxon>
        <taxon>Syngnathiaria</taxon>
        <taxon>Syngnathiformes</taxon>
        <taxon>Syngnathoidei</taxon>
        <taxon>Syngnathidae</taxon>
        <taxon>Hippocampus</taxon>
    </lineage>
</organism>